<comment type="caution">
    <text evidence="2">The sequence shown here is derived from an EMBL/GenBank/DDBJ whole genome shotgun (WGS) entry which is preliminary data.</text>
</comment>
<dbReference type="AlphaFoldDB" id="A0A2V5L3F1"/>
<evidence type="ECO:0000313" key="2">
    <source>
        <dbReference type="EMBL" id="PYI64644.1"/>
    </source>
</evidence>
<sequence>MVLRVLAAAGLAVDAVVHAQLAPGYQAAAPGGFGEGNLFLAEAAAAAVVGLYVLVRGSRPAWVLALLSAAGGLAALLLYRYIEIPAFGPFPSMYEPVWFFEKTLTALAQAAVILLAAAALVLHRRTSIARLLSASARTARENK</sequence>
<keyword evidence="3" id="KW-1185">Reference proteome</keyword>
<keyword evidence="1" id="KW-1133">Transmembrane helix</keyword>
<keyword evidence="1" id="KW-0812">Transmembrane</keyword>
<organism evidence="2 3">
    <name type="scientific">Arthrobacter livingstonensis</name>
    <dbReference type="NCBI Taxonomy" id="670078"/>
    <lineage>
        <taxon>Bacteria</taxon>
        <taxon>Bacillati</taxon>
        <taxon>Actinomycetota</taxon>
        <taxon>Actinomycetes</taxon>
        <taxon>Micrococcales</taxon>
        <taxon>Micrococcaceae</taxon>
        <taxon>Arthrobacter</taxon>
    </lineage>
</organism>
<dbReference type="Proteomes" id="UP000247832">
    <property type="component" value="Unassembled WGS sequence"/>
</dbReference>
<proteinExistence type="predicted"/>
<evidence type="ECO:0000313" key="3">
    <source>
        <dbReference type="Proteomes" id="UP000247832"/>
    </source>
</evidence>
<feature type="transmembrane region" description="Helical" evidence="1">
    <location>
        <begin position="38"/>
        <end position="55"/>
    </location>
</feature>
<feature type="transmembrane region" description="Helical" evidence="1">
    <location>
        <begin position="62"/>
        <end position="82"/>
    </location>
</feature>
<keyword evidence="1" id="KW-0472">Membrane</keyword>
<evidence type="ECO:0000256" key="1">
    <source>
        <dbReference type="SAM" id="Phobius"/>
    </source>
</evidence>
<protein>
    <submittedName>
        <fullName evidence="2">Uncharacterized protein</fullName>
    </submittedName>
</protein>
<feature type="transmembrane region" description="Helical" evidence="1">
    <location>
        <begin position="102"/>
        <end position="122"/>
    </location>
</feature>
<gene>
    <name evidence="2" type="ORF">CVV68_21400</name>
</gene>
<accession>A0A2V5L3F1</accession>
<dbReference type="EMBL" id="QJVD01000044">
    <property type="protein sequence ID" value="PYI64644.1"/>
    <property type="molecule type" value="Genomic_DNA"/>
</dbReference>
<reference evidence="2 3" key="1">
    <citation type="submission" date="2018-05" db="EMBL/GenBank/DDBJ databases">
        <title>Genetic diversity of glacier-inhabiting Cryobacterium bacteria in China and description of Cryobacterium mengkeensis sp. nov. and Arthrobacter glacialis sp. nov.</title>
        <authorList>
            <person name="Liu Q."/>
            <person name="Xin Y.-H."/>
        </authorList>
    </citation>
    <scope>NUCLEOTIDE SEQUENCE [LARGE SCALE GENOMIC DNA]</scope>
    <source>
        <strain evidence="2 3">LI2</strain>
    </source>
</reference>
<name>A0A2V5L3F1_9MICC</name>